<sequence>MTLVYVDGIIYKNISDYSGLGETLLLIAYVTCDIALKRKQTGCIPNTESEHN</sequence>
<reference evidence="1" key="1">
    <citation type="journal article" date="2021" name="Microb. Physiol.">
        <title>Proteogenomic Insights into the Physiology of Marine, Sulfate-Reducing, Filamentous Desulfonema limicola and Desulfonema magnum.</title>
        <authorList>
            <person name="Schnaars V."/>
            <person name="Wohlbrand L."/>
            <person name="Scheve S."/>
            <person name="Hinrichs C."/>
            <person name="Reinhardt R."/>
            <person name="Rabus R."/>
        </authorList>
    </citation>
    <scope>NUCLEOTIDE SEQUENCE</scope>
    <source>
        <strain evidence="1">4be13</strain>
    </source>
</reference>
<dbReference type="EMBL" id="CP061800">
    <property type="protein sequence ID" value="QTA86027.1"/>
    <property type="molecule type" value="Genomic_DNA"/>
</dbReference>
<dbReference type="Proteomes" id="UP000663722">
    <property type="component" value="Chromosome"/>
</dbReference>
<proteinExistence type="predicted"/>
<keyword evidence="2" id="KW-1185">Reference proteome</keyword>
<protein>
    <submittedName>
        <fullName evidence="1">Uncharacterized protein</fullName>
    </submittedName>
</protein>
<dbReference type="KEGG" id="dmm:dnm_020450"/>
<name>A0A975BII6_9BACT</name>
<evidence type="ECO:0000313" key="2">
    <source>
        <dbReference type="Proteomes" id="UP000663722"/>
    </source>
</evidence>
<organism evidence="1 2">
    <name type="scientific">Desulfonema magnum</name>
    <dbReference type="NCBI Taxonomy" id="45655"/>
    <lineage>
        <taxon>Bacteria</taxon>
        <taxon>Pseudomonadati</taxon>
        <taxon>Thermodesulfobacteriota</taxon>
        <taxon>Desulfobacteria</taxon>
        <taxon>Desulfobacterales</taxon>
        <taxon>Desulfococcaceae</taxon>
        <taxon>Desulfonema</taxon>
    </lineage>
</organism>
<evidence type="ECO:0000313" key="1">
    <source>
        <dbReference type="EMBL" id="QTA86027.1"/>
    </source>
</evidence>
<dbReference type="AlphaFoldDB" id="A0A975BII6"/>
<gene>
    <name evidence="1" type="ORF">dnm_020450</name>
</gene>
<accession>A0A975BII6</accession>